<sequence>MSAEADTLLDRFGRFLADRLRTESSGYQPYTPSDPETLRRTLRAGDILLVEGNQRISAVIKYLTQSTWSHAALYVADALPEPDDGSERPRLIEVNLGEGCVAVPLSKYRTYNTRICRPSGLTPEDRDAVVAFMVERIGLKYDMKNIFDLLRYFFPTPPVPVRWRRRMIAFGSGEPTRAICSSLIAQAYQGVRYPILPRITRAPGQMTAQSRYSRREIMSIRHHSLFTPRDFDLSPFFEIVKPTLVYGFDYKRVRWERDPAQAKPEAEKAETGEKGEQQDTPAADSTLAANQASPASRTSDT</sequence>
<evidence type="ECO:0000256" key="1">
    <source>
        <dbReference type="SAM" id="MobiDB-lite"/>
    </source>
</evidence>
<feature type="compositionally biased region" description="Basic and acidic residues" evidence="1">
    <location>
        <begin position="257"/>
        <end position="277"/>
    </location>
</feature>
<feature type="region of interest" description="Disordered" evidence="1">
    <location>
        <begin position="257"/>
        <end position="301"/>
    </location>
</feature>
<dbReference type="AlphaFoldDB" id="A0A5B8KYN6"/>
<dbReference type="OrthoDB" id="1550427at2"/>
<dbReference type="KEGG" id="niy:FQ775_10250"/>
<gene>
    <name evidence="2" type="ORF">FQ775_10250</name>
</gene>
<name>A0A5B8KYN6_9HYPH</name>
<accession>A0A5B8KYN6</accession>
<keyword evidence="3" id="KW-1185">Reference proteome</keyword>
<organism evidence="2 3">
    <name type="scientific">Nitratireductor mangrovi</name>
    <dbReference type="NCBI Taxonomy" id="2599600"/>
    <lineage>
        <taxon>Bacteria</taxon>
        <taxon>Pseudomonadati</taxon>
        <taxon>Pseudomonadota</taxon>
        <taxon>Alphaproteobacteria</taxon>
        <taxon>Hyphomicrobiales</taxon>
        <taxon>Phyllobacteriaceae</taxon>
        <taxon>Nitratireductor</taxon>
    </lineage>
</organism>
<dbReference type="SUPFAM" id="SSF54001">
    <property type="entry name" value="Cysteine proteinases"/>
    <property type="match status" value="1"/>
</dbReference>
<reference evidence="2" key="1">
    <citation type="submission" date="2020-04" db="EMBL/GenBank/DDBJ databases">
        <title>Nitratireductor sp. nov. isolated from mangrove soil.</title>
        <authorList>
            <person name="Ye Y."/>
        </authorList>
    </citation>
    <scope>NUCLEOTIDE SEQUENCE</scope>
    <source>
        <strain evidence="2">SY7</strain>
    </source>
</reference>
<dbReference type="Gene3D" id="3.90.1720.10">
    <property type="entry name" value="endopeptidase domain like (from Nostoc punctiforme)"/>
    <property type="match status" value="1"/>
</dbReference>
<dbReference type="Proteomes" id="UP000321389">
    <property type="component" value="Chromosome"/>
</dbReference>
<evidence type="ECO:0000313" key="3">
    <source>
        <dbReference type="Proteomes" id="UP000321389"/>
    </source>
</evidence>
<protein>
    <submittedName>
        <fullName evidence="2">Lipo-like protein</fullName>
    </submittedName>
</protein>
<feature type="compositionally biased region" description="Polar residues" evidence="1">
    <location>
        <begin position="287"/>
        <end position="301"/>
    </location>
</feature>
<dbReference type="RefSeq" id="WP_146299381.1">
    <property type="nucleotide sequence ID" value="NZ_CP042301.2"/>
</dbReference>
<dbReference type="InterPro" id="IPR038765">
    <property type="entry name" value="Papain-like_cys_pep_sf"/>
</dbReference>
<evidence type="ECO:0000313" key="2">
    <source>
        <dbReference type="EMBL" id="QDZ00735.1"/>
    </source>
</evidence>
<proteinExistence type="predicted"/>
<dbReference type="EMBL" id="CP042301">
    <property type="protein sequence ID" value="QDZ00735.1"/>
    <property type="molecule type" value="Genomic_DNA"/>
</dbReference>